<reference evidence="2 3" key="1">
    <citation type="submission" date="2019-06" db="EMBL/GenBank/DDBJ databases">
        <authorList>
            <person name="Li M."/>
        </authorList>
    </citation>
    <scope>NUCLEOTIDE SEQUENCE [LARGE SCALE GENOMIC DNA]</scope>
    <source>
        <strain evidence="2 3">BGMRC6574</strain>
    </source>
</reference>
<dbReference type="AlphaFoldDB" id="A0A506TXY8"/>
<comment type="caution">
    <text evidence="2">The sequence shown here is derived from an EMBL/GenBank/DDBJ whole genome shotgun (WGS) entry which is preliminary data.</text>
</comment>
<dbReference type="Gene3D" id="3.40.630.30">
    <property type="match status" value="1"/>
</dbReference>
<gene>
    <name evidence="2" type="ORF">FJU11_13195</name>
</gene>
<dbReference type="EMBL" id="VHLH01000025">
    <property type="protein sequence ID" value="TPW26943.1"/>
    <property type="molecule type" value="Genomic_DNA"/>
</dbReference>
<keyword evidence="3" id="KW-1185">Reference proteome</keyword>
<organism evidence="2 3">
    <name type="scientific">Pararhizobium mangrovi</name>
    <dbReference type="NCBI Taxonomy" id="2590452"/>
    <lineage>
        <taxon>Bacteria</taxon>
        <taxon>Pseudomonadati</taxon>
        <taxon>Pseudomonadota</taxon>
        <taxon>Alphaproteobacteria</taxon>
        <taxon>Hyphomicrobiales</taxon>
        <taxon>Rhizobiaceae</taxon>
        <taxon>Rhizobium/Agrobacterium group</taxon>
        <taxon>Pararhizobium</taxon>
    </lineage>
</organism>
<dbReference type="OrthoDB" id="9812697at2"/>
<sequence length="254" mass="28737">MTKPDLEAKPDFNARIFDLLDRVEYRRIETAEDMEEVGRIRAKAYKLADIMPISGNVIIDDLDFDPQSYVFGIYYDERLISTMRIHHVTPEHRVSASAGIFSSAIDSFLDAGMSLIDPARFAADPEEMRHLRGMHMLTIRLALIATEFFDADRCLSMVVPQHAAFYERTIESRVVVPATSETGGYNVSATLLAADLRSSRHRINERFPFFRAQRHEMRMLYGKPNDVASTPLTILPTARYAANIRRAPSAALPA</sequence>
<accession>A0A506TXY8</accession>
<protein>
    <recommendedName>
        <fullName evidence="1">N-acyl amino acid synthase FeeM catalytic core domain-containing protein</fullName>
    </recommendedName>
</protein>
<evidence type="ECO:0000313" key="3">
    <source>
        <dbReference type="Proteomes" id="UP000320314"/>
    </source>
</evidence>
<dbReference type="SUPFAM" id="SSF55729">
    <property type="entry name" value="Acyl-CoA N-acyltransferases (Nat)"/>
    <property type="match status" value="1"/>
</dbReference>
<dbReference type="InterPro" id="IPR016181">
    <property type="entry name" value="Acyl_CoA_acyltransferase"/>
</dbReference>
<feature type="domain" description="N-acyl amino acid synthase FeeM catalytic core" evidence="1">
    <location>
        <begin position="37"/>
        <end position="195"/>
    </location>
</feature>
<dbReference type="InterPro" id="IPR054597">
    <property type="entry name" value="FeeM_cat"/>
</dbReference>
<name>A0A506TXY8_9HYPH</name>
<evidence type="ECO:0000313" key="2">
    <source>
        <dbReference type="EMBL" id="TPW26943.1"/>
    </source>
</evidence>
<dbReference type="Proteomes" id="UP000320314">
    <property type="component" value="Unassembled WGS sequence"/>
</dbReference>
<dbReference type="Pfam" id="PF21926">
    <property type="entry name" value="FeeM"/>
    <property type="match status" value="1"/>
</dbReference>
<proteinExistence type="predicted"/>
<evidence type="ECO:0000259" key="1">
    <source>
        <dbReference type="Pfam" id="PF21926"/>
    </source>
</evidence>